<gene>
    <name evidence="2" type="ORF">PVAP13_9KG423083</name>
</gene>
<accession>A0A8T0N8L5</accession>
<sequence>MRMESPWAAATAPPAPLGETPRGKWTHTKLRTTPPVAPPGGGRRRCGGRRSCGQSPRTSPCRCGRAAPAEGRWWRPTSRRFHGFKFLLEGPWSPWFLMVRRTTPLGVIWTDWFGRLDGLVNFGELHLPNLSRNNVGLYGQEMQGKILEGVKTLLSYVHWASTQPWRPSPLLLLDSAPSQASQEETTNDEE</sequence>
<feature type="region of interest" description="Disordered" evidence="1">
    <location>
        <begin position="1"/>
        <end position="61"/>
    </location>
</feature>
<comment type="caution">
    <text evidence="2">The sequence shown here is derived from an EMBL/GenBank/DDBJ whole genome shotgun (WGS) entry which is preliminary data.</text>
</comment>
<evidence type="ECO:0000313" key="2">
    <source>
        <dbReference type="EMBL" id="KAG2545295.1"/>
    </source>
</evidence>
<protein>
    <submittedName>
        <fullName evidence="2">Uncharacterized protein</fullName>
    </submittedName>
</protein>
<proteinExistence type="predicted"/>
<feature type="compositionally biased region" description="Low complexity" evidence="1">
    <location>
        <begin position="1"/>
        <end position="12"/>
    </location>
</feature>
<dbReference type="Proteomes" id="UP000823388">
    <property type="component" value="Chromosome 9K"/>
</dbReference>
<dbReference type="EMBL" id="CM029053">
    <property type="protein sequence ID" value="KAG2545295.1"/>
    <property type="molecule type" value="Genomic_DNA"/>
</dbReference>
<evidence type="ECO:0000256" key="1">
    <source>
        <dbReference type="SAM" id="MobiDB-lite"/>
    </source>
</evidence>
<name>A0A8T0N8L5_PANVG</name>
<evidence type="ECO:0000313" key="3">
    <source>
        <dbReference type="Proteomes" id="UP000823388"/>
    </source>
</evidence>
<reference evidence="2" key="1">
    <citation type="submission" date="2020-05" db="EMBL/GenBank/DDBJ databases">
        <title>WGS assembly of Panicum virgatum.</title>
        <authorList>
            <person name="Lovell J.T."/>
            <person name="Jenkins J."/>
            <person name="Shu S."/>
            <person name="Juenger T.E."/>
            <person name="Schmutz J."/>
        </authorList>
    </citation>
    <scope>NUCLEOTIDE SEQUENCE</scope>
    <source>
        <strain evidence="2">AP13</strain>
    </source>
</reference>
<keyword evidence="3" id="KW-1185">Reference proteome</keyword>
<organism evidence="2 3">
    <name type="scientific">Panicum virgatum</name>
    <name type="common">Blackwell switchgrass</name>
    <dbReference type="NCBI Taxonomy" id="38727"/>
    <lineage>
        <taxon>Eukaryota</taxon>
        <taxon>Viridiplantae</taxon>
        <taxon>Streptophyta</taxon>
        <taxon>Embryophyta</taxon>
        <taxon>Tracheophyta</taxon>
        <taxon>Spermatophyta</taxon>
        <taxon>Magnoliopsida</taxon>
        <taxon>Liliopsida</taxon>
        <taxon>Poales</taxon>
        <taxon>Poaceae</taxon>
        <taxon>PACMAD clade</taxon>
        <taxon>Panicoideae</taxon>
        <taxon>Panicodae</taxon>
        <taxon>Paniceae</taxon>
        <taxon>Panicinae</taxon>
        <taxon>Panicum</taxon>
        <taxon>Panicum sect. Hiantes</taxon>
    </lineage>
</organism>
<dbReference type="AlphaFoldDB" id="A0A8T0N8L5"/>